<evidence type="ECO:0000256" key="6">
    <source>
        <dbReference type="ARBA" id="ARBA00035285"/>
    </source>
</evidence>
<sequence length="122" mass="13853">MSSIEQTLNTKKEFVAKGRFIRMSPAKVERVLNQIRGKDFVLANKILTFMPYKSCDPINKVLISAASNAKNLSNLSKKDLILKEAFVDKGPTLKRFRPRSQGRGFRIQKPMCHITLTLSTLE</sequence>
<dbReference type="InterPro" id="IPR005727">
    <property type="entry name" value="Ribosomal_uL22_bac/chlpt-type"/>
</dbReference>
<geneLocation type="plastid" evidence="8"/>
<keyword evidence="4 7" id="KW-0689">Ribosomal protein</keyword>
<dbReference type="RefSeq" id="YP_009863752.1">
    <property type="nucleotide sequence ID" value="NC_049013.1"/>
</dbReference>
<dbReference type="InterPro" id="IPR036394">
    <property type="entry name" value="Ribosomal_uL22_sf"/>
</dbReference>
<dbReference type="GO" id="GO:0006412">
    <property type="term" value="P:translation"/>
    <property type="evidence" value="ECO:0007669"/>
    <property type="project" value="InterPro"/>
</dbReference>
<dbReference type="SUPFAM" id="SSF54843">
    <property type="entry name" value="Ribosomal protein L22"/>
    <property type="match status" value="1"/>
</dbReference>
<keyword evidence="5 7" id="KW-0687">Ribonucleoprotein</keyword>
<dbReference type="PROSITE" id="PS00464">
    <property type="entry name" value="RIBOSOMAL_L22"/>
    <property type="match status" value="1"/>
</dbReference>
<organism evidence="8">
    <name type="scientific">Pavlova sp. NIVA-4/92</name>
    <dbReference type="NCBI Taxonomy" id="2686093"/>
    <lineage>
        <taxon>Eukaryota</taxon>
        <taxon>Haptista</taxon>
        <taxon>Haptophyta</taxon>
        <taxon>Pavlovophyceae</taxon>
        <taxon>Pavlovales</taxon>
        <taxon>Pavlovaceae</taxon>
        <taxon>Pavlova</taxon>
    </lineage>
</organism>
<proteinExistence type="inferred from homology"/>
<accession>A0A7D3Q5E5</accession>
<dbReference type="InterPro" id="IPR047867">
    <property type="entry name" value="Ribosomal_uL22_bac/org-type"/>
</dbReference>
<keyword evidence="8" id="KW-0934">Plastid</keyword>
<evidence type="ECO:0000256" key="2">
    <source>
        <dbReference type="ARBA" id="ARBA00022730"/>
    </source>
</evidence>
<keyword evidence="3" id="KW-0694">RNA-binding</keyword>
<comment type="similarity">
    <text evidence="1 7">Belongs to the universal ribosomal protein uL22 family.</text>
</comment>
<dbReference type="GO" id="GO:0015934">
    <property type="term" value="C:large ribosomal subunit"/>
    <property type="evidence" value="ECO:0007669"/>
    <property type="project" value="InterPro"/>
</dbReference>
<dbReference type="GO" id="GO:0003735">
    <property type="term" value="F:structural constituent of ribosome"/>
    <property type="evidence" value="ECO:0007669"/>
    <property type="project" value="InterPro"/>
</dbReference>
<gene>
    <name evidence="8" type="primary">rpl22</name>
</gene>
<evidence type="ECO:0000256" key="3">
    <source>
        <dbReference type="ARBA" id="ARBA00022884"/>
    </source>
</evidence>
<dbReference type="EMBL" id="MT364382">
    <property type="protein sequence ID" value="QKE31083.1"/>
    <property type="molecule type" value="Genomic_DNA"/>
</dbReference>
<dbReference type="CDD" id="cd00336">
    <property type="entry name" value="Ribosomal_L22"/>
    <property type="match status" value="1"/>
</dbReference>
<evidence type="ECO:0000256" key="1">
    <source>
        <dbReference type="ARBA" id="ARBA00009451"/>
    </source>
</evidence>
<evidence type="ECO:0000256" key="5">
    <source>
        <dbReference type="ARBA" id="ARBA00023274"/>
    </source>
</evidence>
<dbReference type="NCBIfam" id="TIGR01044">
    <property type="entry name" value="rplV_bact"/>
    <property type="match status" value="1"/>
</dbReference>
<dbReference type="GeneID" id="55752422"/>
<evidence type="ECO:0000313" key="8">
    <source>
        <dbReference type="EMBL" id="QKE31083.1"/>
    </source>
</evidence>
<dbReference type="InterPro" id="IPR001063">
    <property type="entry name" value="Ribosomal_uL22"/>
</dbReference>
<dbReference type="HAMAP" id="MF_01331_B">
    <property type="entry name" value="Ribosomal_uL22_B"/>
    <property type="match status" value="1"/>
</dbReference>
<dbReference type="PANTHER" id="PTHR13501">
    <property type="entry name" value="CHLOROPLAST 50S RIBOSOMAL PROTEIN L22-RELATED"/>
    <property type="match status" value="1"/>
</dbReference>
<dbReference type="GO" id="GO:0019843">
    <property type="term" value="F:rRNA binding"/>
    <property type="evidence" value="ECO:0007669"/>
    <property type="project" value="UniProtKB-KW"/>
</dbReference>
<protein>
    <recommendedName>
        <fullName evidence="6">Large ribosomal subunit protein uL22c</fullName>
    </recommendedName>
</protein>
<dbReference type="InterPro" id="IPR018260">
    <property type="entry name" value="Ribosomal_uL22_CS"/>
</dbReference>
<evidence type="ECO:0000256" key="4">
    <source>
        <dbReference type="ARBA" id="ARBA00022980"/>
    </source>
</evidence>
<keyword evidence="2" id="KW-0699">rRNA-binding</keyword>
<evidence type="ECO:0000256" key="7">
    <source>
        <dbReference type="RuleBase" id="RU004005"/>
    </source>
</evidence>
<dbReference type="AlphaFoldDB" id="A0A7D3Q5E5"/>
<dbReference type="Gene3D" id="3.90.470.10">
    <property type="entry name" value="Ribosomal protein L22/L17"/>
    <property type="match status" value="1"/>
</dbReference>
<reference evidence="8" key="1">
    <citation type="submission" date="2020-04" db="EMBL/GenBank/DDBJ databases">
        <authorList>
            <person name="Hulatt C.J."/>
            <person name="Posewitz M.C."/>
        </authorList>
    </citation>
    <scope>NUCLEOTIDE SEQUENCE</scope>
    <source>
        <strain evidence="8">NIVA-4/92</strain>
    </source>
</reference>
<dbReference type="Pfam" id="PF00237">
    <property type="entry name" value="Ribosomal_L22"/>
    <property type="match status" value="1"/>
</dbReference>
<name>A0A7D3Q5E5_9EUKA</name>
<dbReference type="PANTHER" id="PTHR13501:SF8">
    <property type="entry name" value="LARGE RIBOSOMAL SUBUNIT PROTEIN UL22M"/>
    <property type="match status" value="1"/>
</dbReference>